<evidence type="ECO:0000256" key="8">
    <source>
        <dbReference type="PIRSR" id="PIRSR006487-1"/>
    </source>
</evidence>
<evidence type="ECO:0000256" key="5">
    <source>
        <dbReference type="ARBA" id="ARBA00031395"/>
    </source>
</evidence>
<evidence type="ECO:0000256" key="6">
    <source>
        <dbReference type="ARBA" id="ARBA00047665"/>
    </source>
</evidence>
<dbReference type="Gene3D" id="4.10.1250.10">
    <property type="entry name" value="Aminomethyltransferase fragment"/>
    <property type="match status" value="1"/>
</dbReference>
<dbReference type="FunFam" id="4.10.1250.10:FF:000001">
    <property type="entry name" value="Aminomethyltransferase"/>
    <property type="match status" value="1"/>
</dbReference>
<comment type="function">
    <text evidence="7">The glycine cleavage system catalyzes the degradation of glycine.</text>
</comment>
<dbReference type="SUPFAM" id="SSF101790">
    <property type="entry name" value="Aminomethyltransferase beta-barrel domain"/>
    <property type="match status" value="1"/>
</dbReference>
<dbReference type="GO" id="GO:0005829">
    <property type="term" value="C:cytosol"/>
    <property type="evidence" value="ECO:0007669"/>
    <property type="project" value="TreeGrafter"/>
</dbReference>
<feature type="binding site" evidence="8">
    <location>
        <position position="197"/>
    </location>
    <ligand>
        <name>substrate</name>
    </ligand>
</feature>
<dbReference type="Gene3D" id="3.30.1360.120">
    <property type="entry name" value="Probable tRNA modification gtpase trme, domain 1"/>
    <property type="match status" value="1"/>
</dbReference>
<dbReference type="FunFam" id="3.30.70.1400:FF:000001">
    <property type="entry name" value="Aminomethyltransferase"/>
    <property type="match status" value="1"/>
</dbReference>
<evidence type="ECO:0000256" key="1">
    <source>
        <dbReference type="ARBA" id="ARBA00008609"/>
    </source>
</evidence>
<feature type="domain" description="Aminomethyltransferase C-terminal" evidence="10">
    <location>
        <begin position="279"/>
        <end position="357"/>
    </location>
</feature>
<sequence length="360" mass="40565">MTKLKRTPLYQRHMALGAKMVPFGGWEMPVQYSGIIEEHRQVRENAGLFDVSHMGEIVVEGQTALDTVQQIITNNAERLSPGEILYSPMCQEDGGIIDDLLVYRLEPDKFLLVVNAGNKDKDYQWIKDNAVIDTNVIERSDTYALLALQGPKAVEVMEQVSGDTAVRLKPFTFARMSIKSVDCLVSRTGYTGEDGFEIYCPPDGSGELWDEILRSDMVKPCGLGARDTLRLEASLPLYGHELTEKTTPLEARLKWTVSWDKQFIGKEILEKQRRNGLERKLVGLMMEERGIPREGYEILVGEERVGEVTSGSLAPYLDKYVAMGYVDKSNAVEGRPLAVSIRGRQKKAILVKLPFYKREE</sequence>
<dbReference type="GO" id="GO:0004047">
    <property type="term" value="F:aminomethyltransferase activity"/>
    <property type="evidence" value="ECO:0007669"/>
    <property type="project" value="UniProtKB-UniRule"/>
</dbReference>
<evidence type="ECO:0000313" key="11">
    <source>
        <dbReference type="EMBL" id="WRO22030.1"/>
    </source>
</evidence>
<name>A0AAU0UM78_9FIRM</name>
<dbReference type="Proteomes" id="UP001329915">
    <property type="component" value="Chromosome"/>
</dbReference>
<keyword evidence="12" id="KW-1185">Reference proteome</keyword>
<organism evidence="11 12">
    <name type="scientific">Metallumcola ferriviriculae</name>
    <dbReference type="NCBI Taxonomy" id="3039180"/>
    <lineage>
        <taxon>Bacteria</taxon>
        <taxon>Bacillati</taxon>
        <taxon>Bacillota</taxon>
        <taxon>Clostridia</taxon>
        <taxon>Neomoorellales</taxon>
        <taxon>Desulfitibacteraceae</taxon>
        <taxon>Metallumcola</taxon>
    </lineage>
</organism>
<dbReference type="InterPro" id="IPR006223">
    <property type="entry name" value="GcvT"/>
</dbReference>
<comment type="similarity">
    <text evidence="1 7">Belongs to the GcvT family.</text>
</comment>
<reference evidence="11 12" key="1">
    <citation type="submission" date="2023-04" db="EMBL/GenBank/DDBJ databases">
        <authorList>
            <person name="Hsu D."/>
        </authorList>
    </citation>
    <scope>NUCLEOTIDE SEQUENCE [LARGE SCALE GENOMIC DNA]</scope>
    <source>
        <strain evidence="11 12">MK1</strain>
    </source>
</reference>
<evidence type="ECO:0000259" key="10">
    <source>
        <dbReference type="Pfam" id="PF08669"/>
    </source>
</evidence>
<dbReference type="HAMAP" id="MF_00259">
    <property type="entry name" value="GcvT"/>
    <property type="match status" value="1"/>
</dbReference>
<keyword evidence="3 7" id="KW-0032">Aminotransferase</keyword>
<dbReference type="InterPro" id="IPR028896">
    <property type="entry name" value="GcvT/YgfZ/DmdA"/>
</dbReference>
<dbReference type="Pfam" id="PF08669">
    <property type="entry name" value="GCV_T_C"/>
    <property type="match status" value="1"/>
</dbReference>
<evidence type="ECO:0000256" key="3">
    <source>
        <dbReference type="ARBA" id="ARBA00022576"/>
    </source>
</evidence>
<comment type="catalytic activity">
    <reaction evidence="6 7">
        <text>N(6)-[(R)-S(8)-aminomethyldihydrolipoyl]-L-lysyl-[protein] + (6S)-5,6,7,8-tetrahydrofolate = N(6)-[(R)-dihydrolipoyl]-L-lysyl-[protein] + (6R)-5,10-methylene-5,6,7,8-tetrahydrofolate + NH4(+)</text>
        <dbReference type="Rhea" id="RHEA:16945"/>
        <dbReference type="Rhea" id="RHEA-COMP:10475"/>
        <dbReference type="Rhea" id="RHEA-COMP:10492"/>
        <dbReference type="ChEBI" id="CHEBI:15636"/>
        <dbReference type="ChEBI" id="CHEBI:28938"/>
        <dbReference type="ChEBI" id="CHEBI:57453"/>
        <dbReference type="ChEBI" id="CHEBI:83100"/>
        <dbReference type="ChEBI" id="CHEBI:83143"/>
        <dbReference type="EC" id="2.1.2.10"/>
    </reaction>
</comment>
<dbReference type="GO" id="GO:0008483">
    <property type="term" value="F:transaminase activity"/>
    <property type="evidence" value="ECO:0007669"/>
    <property type="project" value="UniProtKB-KW"/>
</dbReference>
<protein>
    <recommendedName>
        <fullName evidence="2 7">Aminomethyltransferase</fullName>
        <ecNumber evidence="2 7">2.1.2.10</ecNumber>
    </recommendedName>
    <alternativeName>
        <fullName evidence="5 7">Glycine cleavage system T protein</fullName>
    </alternativeName>
</protein>
<accession>A0AAU0UM78</accession>
<dbReference type="KEGG" id="dbc:MFMK1_001851"/>
<dbReference type="EMBL" id="CP121694">
    <property type="protein sequence ID" value="WRO22030.1"/>
    <property type="molecule type" value="Genomic_DNA"/>
</dbReference>
<dbReference type="EC" id="2.1.2.10" evidence="2 7"/>
<dbReference type="Pfam" id="PF01571">
    <property type="entry name" value="GCV_T"/>
    <property type="match status" value="1"/>
</dbReference>
<dbReference type="PANTHER" id="PTHR43757">
    <property type="entry name" value="AMINOMETHYLTRANSFERASE"/>
    <property type="match status" value="1"/>
</dbReference>
<feature type="domain" description="GCVT N-terminal" evidence="9">
    <location>
        <begin position="9"/>
        <end position="261"/>
    </location>
</feature>
<dbReference type="GO" id="GO:0019464">
    <property type="term" value="P:glycine decarboxylation via glycine cleavage system"/>
    <property type="evidence" value="ECO:0007669"/>
    <property type="project" value="UniProtKB-UniRule"/>
</dbReference>
<dbReference type="InterPro" id="IPR006222">
    <property type="entry name" value="GCVT_N"/>
</dbReference>
<dbReference type="NCBIfam" id="TIGR00528">
    <property type="entry name" value="gcvT"/>
    <property type="match status" value="1"/>
</dbReference>
<dbReference type="AlphaFoldDB" id="A0AAU0UM78"/>
<dbReference type="Gene3D" id="3.30.70.1400">
    <property type="entry name" value="Aminomethyltransferase beta-barrel domains"/>
    <property type="match status" value="1"/>
</dbReference>
<dbReference type="FunFam" id="2.40.30.110:FF:000003">
    <property type="entry name" value="Aminomethyltransferase"/>
    <property type="match status" value="1"/>
</dbReference>
<dbReference type="SUPFAM" id="SSF103025">
    <property type="entry name" value="Folate-binding domain"/>
    <property type="match status" value="1"/>
</dbReference>
<dbReference type="PANTHER" id="PTHR43757:SF2">
    <property type="entry name" value="AMINOMETHYLTRANSFERASE, MITOCHONDRIAL"/>
    <property type="match status" value="1"/>
</dbReference>
<dbReference type="NCBIfam" id="NF001567">
    <property type="entry name" value="PRK00389.1"/>
    <property type="match status" value="1"/>
</dbReference>
<evidence type="ECO:0000256" key="4">
    <source>
        <dbReference type="ARBA" id="ARBA00022679"/>
    </source>
</evidence>
<evidence type="ECO:0000256" key="2">
    <source>
        <dbReference type="ARBA" id="ARBA00012616"/>
    </source>
</evidence>
<dbReference type="GO" id="GO:0005960">
    <property type="term" value="C:glycine cleavage complex"/>
    <property type="evidence" value="ECO:0007669"/>
    <property type="project" value="InterPro"/>
</dbReference>
<dbReference type="RefSeq" id="WP_366921452.1">
    <property type="nucleotide sequence ID" value="NZ_CP121694.1"/>
</dbReference>
<gene>
    <name evidence="7 11" type="primary">gcvT</name>
    <name evidence="11" type="ORF">MFMK1_001851</name>
</gene>
<dbReference type="InterPro" id="IPR022903">
    <property type="entry name" value="GcvT_bac"/>
</dbReference>
<proteinExistence type="inferred from homology"/>
<dbReference type="InterPro" id="IPR029043">
    <property type="entry name" value="GcvT/YgfZ_C"/>
</dbReference>
<dbReference type="Gene3D" id="2.40.30.110">
    <property type="entry name" value="Aminomethyltransferase beta-barrel domains"/>
    <property type="match status" value="1"/>
</dbReference>
<dbReference type="InterPro" id="IPR027266">
    <property type="entry name" value="TrmE/GcvT-like"/>
</dbReference>
<dbReference type="PIRSF" id="PIRSF006487">
    <property type="entry name" value="GcvT"/>
    <property type="match status" value="1"/>
</dbReference>
<evidence type="ECO:0000259" key="9">
    <source>
        <dbReference type="Pfam" id="PF01571"/>
    </source>
</evidence>
<keyword evidence="4 7" id="KW-0808">Transferase</keyword>
<evidence type="ECO:0000256" key="7">
    <source>
        <dbReference type="HAMAP-Rule" id="MF_00259"/>
    </source>
</evidence>
<evidence type="ECO:0000313" key="12">
    <source>
        <dbReference type="Proteomes" id="UP001329915"/>
    </source>
</evidence>
<dbReference type="InterPro" id="IPR013977">
    <property type="entry name" value="GcvT_C"/>
</dbReference>
<comment type="subunit">
    <text evidence="7">The glycine cleavage system is composed of four proteins: P, T, L and H.</text>
</comment>